<name>A0A914RPD3_PAREQ</name>
<evidence type="ECO:0000313" key="1">
    <source>
        <dbReference type="Proteomes" id="UP000887564"/>
    </source>
</evidence>
<keyword evidence="1" id="KW-1185">Reference proteome</keyword>
<protein>
    <submittedName>
        <fullName evidence="2">Uncharacterized protein</fullName>
    </submittedName>
</protein>
<accession>A0A914RPD3</accession>
<dbReference type="AlphaFoldDB" id="A0A914RPD3"/>
<organism evidence="1 2">
    <name type="scientific">Parascaris equorum</name>
    <name type="common">Equine roundworm</name>
    <dbReference type="NCBI Taxonomy" id="6256"/>
    <lineage>
        <taxon>Eukaryota</taxon>
        <taxon>Metazoa</taxon>
        <taxon>Ecdysozoa</taxon>
        <taxon>Nematoda</taxon>
        <taxon>Chromadorea</taxon>
        <taxon>Rhabditida</taxon>
        <taxon>Spirurina</taxon>
        <taxon>Ascaridomorpha</taxon>
        <taxon>Ascaridoidea</taxon>
        <taxon>Ascarididae</taxon>
        <taxon>Parascaris</taxon>
    </lineage>
</organism>
<proteinExistence type="predicted"/>
<sequence>MLDSPEGIDPCDGTDDHVPLAGYAAAVKDVGICATGGSCGCVSPAAKPIPWLDGATTHPGLREPSGAERQLWKAAVVKTSSETKSFCCVCR</sequence>
<reference evidence="2" key="1">
    <citation type="submission" date="2022-11" db="UniProtKB">
        <authorList>
            <consortium name="WormBaseParasite"/>
        </authorList>
    </citation>
    <scope>IDENTIFICATION</scope>
</reference>
<dbReference type="WBParaSite" id="PEQ_0000822201-mRNA-1">
    <property type="protein sequence ID" value="PEQ_0000822201-mRNA-1"/>
    <property type="gene ID" value="PEQ_0000822201"/>
</dbReference>
<dbReference type="Proteomes" id="UP000887564">
    <property type="component" value="Unplaced"/>
</dbReference>
<evidence type="ECO:0000313" key="2">
    <source>
        <dbReference type="WBParaSite" id="PEQ_0000822201-mRNA-1"/>
    </source>
</evidence>